<evidence type="ECO:0000313" key="1">
    <source>
        <dbReference type="Ensembl" id="ENSSANP00000033425.1"/>
    </source>
</evidence>
<sequence>MNSALCQKILKENVWPSVCNLRLKRTWIMQQHNDPKHNSKFTSEWLKKNKIKVL</sequence>
<evidence type="ECO:0000313" key="2">
    <source>
        <dbReference type="Proteomes" id="UP000472260"/>
    </source>
</evidence>
<reference evidence="1" key="2">
    <citation type="submission" date="2025-09" db="UniProtKB">
        <authorList>
            <consortium name="Ensembl"/>
        </authorList>
    </citation>
    <scope>IDENTIFICATION</scope>
</reference>
<organism evidence="1 2">
    <name type="scientific">Sinocyclocheilus anshuiensis</name>
    <dbReference type="NCBI Taxonomy" id="1608454"/>
    <lineage>
        <taxon>Eukaryota</taxon>
        <taxon>Metazoa</taxon>
        <taxon>Chordata</taxon>
        <taxon>Craniata</taxon>
        <taxon>Vertebrata</taxon>
        <taxon>Euteleostomi</taxon>
        <taxon>Actinopterygii</taxon>
        <taxon>Neopterygii</taxon>
        <taxon>Teleostei</taxon>
        <taxon>Ostariophysi</taxon>
        <taxon>Cypriniformes</taxon>
        <taxon>Cyprinidae</taxon>
        <taxon>Cyprininae</taxon>
        <taxon>Sinocyclocheilus</taxon>
    </lineage>
</organism>
<proteinExistence type="predicted"/>
<dbReference type="AlphaFoldDB" id="A0A671MSD2"/>
<protein>
    <submittedName>
        <fullName evidence="1">Uncharacterized protein</fullName>
    </submittedName>
</protein>
<dbReference type="Gene3D" id="3.30.420.10">
    <property type="entry name" value="Ribonuclease H-like superfamily/Ribonuclease H"/>
    <property type="match status" value="1"/>
</dbReference>
<dbReference type="Ensembl" id="ENSSANT00000035568.1">
    <property type="protein sequence ID" value="ENSSANP00000033425.1"/>
    <property type="gene ID" value="ENSSANG00000016965.1"/>
</dbReference>
<reference evidence="1" key="1">
    <citation type="submission" date="2025-08" db="UniProtKB">
        <authorList>
            <consortium name="Ensembl"/>
        </authorList>
    </citation>
    <scope>IDENTIFICATION</scope>
</reference>
<accession>A0A671MSD2</accession>
<dbReference type="GO" id="GO:0003676">
    <property type="term" value="F:nucleic acid binding"/>
    <property type="evidence" value="ECO:0007669"/>
    <property type="project" value="InterPro"/>
</dbReference>
<dbReference type="Proteomes" id="UP000472260">
    <property type="component" value="Unassembled WGS sequence"/>
</dbReference>
<name>A0A671MSD2_9TELE</name>
<keyword evidence="2" id="KW-1185">Reference proteome</keyword>
<dbReference type="InterPro" id="IPR036397">
    <property type="entry name" value="RNaseH_sf"/>
</dbReference>